<dbReference type="InterPro" id="IPR003594">
    <property type="entry name" value="HATPase_dom"/>
</dbReference>
<keyword evidence="8 10" id="KW-1133">Transmembrane helix</keyword>
<evidence type="ECO:0000313" key="12">
    <source>
        <dbReference type="EMBL" id="KAB2799390.1"/>
    </source>
</evidence>
<dbReference type="GO" id="GO:0000155">
    <property type="term" value="F:phosphorelay sensor kinase activity"/>
    <property type="evidence" value="ECO:0007669"/>
    <property type="project" value="InterPro"/>
</dbReference>
<sequence>MKRLFTRLSQSLRAQLVSWIVIPLIVVAGINLWTAWRASENMAGIVSDRMLTASARAIGEATAASHNAIDAVIPPVALEMFSTGNGDRVYYRVETSDGRLLAGFPDLPKPAEIANYDPLHYEGSYRDHPLRLVVLRHPVAAPSNLPQAVDVVVGVTLAGYTAMQQELWLNSVLEQSLLIIVAGALSLMGLRFVLRPLIRLRNEVRNRTSELEPFDPQTVQTELRPLVTALNQYMERVRKQMSAQHRFIQNAAHQLRTPLATLSTQASFAERTTCESDRKDVLAGIKNTTMQLSRLAGQLLTLSRAEPGSRRPRADRVDLAEAGQQILESLSGKAFDRKIDLGFELKATKAIISGDGTMLREMIVNLVDNALTYTPEGGTVTLVIDQDGPKIDIRVEDNGPGIPANEYEHVFERFYRVPGTVADGSGLGLAIVREVADTAGGHVELSQTKGGGLTVTVTLPAA</sequence>
<dbReference type="InterPro" id="IPR036097">
    <property type="entry name" value="HisK_dim/P_sf"/>
</dbReference>
<evidence type="ECO:0000256" key="6">
    <source>
        <dbReference type="ARBA" id="ARBA00022692"/>
    </source>
</evidence>
<feature type="transmembrane region" description="Helical" evidence="10">
    <location>
        <begin position="12"/>
        <end position="33"/>
    </location>
</feature>
<dbReference type="Gene3D" id="3.30.565.10">
    <property type="entry name" value="Histidine kinase-like ATPase, C-terminal domain"/>
    <property type="match status" value="1"/>
</dbReference>
<dbReference type="GO" id="GO:0005886">
    <property type="term" value="C:plasma membrane"/>
    <property type="evidence" value="ECO:0007669"/>
    <property type="project" value="TreeGrafter"/>
</dbReference>
<keyword evidence="7 12" id="KW-0418">Kinase</keyword>
<evidence type="ECO:0000256" key="4">
    <source>
        <dbReference type="ARBA" id="ARBA00022553"/>
    </source>
</evidence>
<reference evidence="12 14" key="1">
    <citation type="submission" date="2019-09" db="EMBL/GenBank/DDBJ databases">
        <title>Taxonomic organization of the family Brucellaceae based on a phylogenomic approach.</title>
        <authorList>
            <person name="Leclercq S."/>
            <person name="Cloeckaert A."/>
            <person name="Zygmunt M.S."/>
        </authorList>
    </citation>
    <scope>NUCLEOTIDE SEQUENCE [LARGE SCALE GENOMIC DNA]</scope>
    <source>
        <strain evidence="12 14">CCUG 34461</strain>
    </source>
</reference>
<comment type="caution">
    <text evidence="12">The sequence shown here is derived from an EMBL/GenBank/DDBJ whole genome shotgun (WGS) entry which is preliminary data.</text>
</comment>
<accession>A0A011T3G7</accession>
<evidence type="ECO:0000313" key="13">
    <source>
        <dbReference type="EMBL" id="MBE0564092.1"/>
    </source>
</evidence>
<dbReference type="Pfam" id="PF02518">
    <property type="entry name" value="HATPase_c"/>
    <property type="match status" value="1"/>
</dbReference>
<dbReference type="InterPro" id="IPR003661">
    <property type="entry name" value="HisK_dim/P_dom"/>
</dbReference>
<dbReference type="EC" id="2.7.13.3" evidence="3"/>
<dbReference type="InterPro" id="IPR013727">
    <property type="entry name" value="2CSK_N"/>
</dbReference>
<dbReference type="SMART" id="SM00388">
    <property type="entry name" value="HisKA"/>
    <property type="match status" value="1"/>
</dbReference>
<dbReference type="PANTHER" id="PTHR45436:SF1">
    <property type="entry name" value="SENSOR PROTEIN QSEC"/>
    <property type="match status" value="1"/>
</dbReference>
<dbReference type="Proteomes" id="UP000441102">
    <property type="component" value="Unassembled WGS sequence"/>
</dbReference>
<evidence type="ECO:0000313" key="14">
    <source>
        <dbReference type="Proteomes" id="UP000441102"/>
    </source>
</evidence>
<comment type="subcellular location">
    <subcellularLocation>
        <location evidence="2">Membrane</location>
    </subcellularLocation>
</comment>
<evidence type="ECO:0000256" key="2">
    <source>
        <dbReference type="ARBA" id="ARBA00004370"/>
    </source>
</evidence>
<dbReference type="InterPro" id="IPR004358">
    <property type="entry name" value="Sig_transdc_His_kin-like_C"/>
</dbReference>
<dbReference type="InterPro" id="IPR005467">
    <property type="entry name" value="His_kinase_dom"/>
</dbReference>
<dbReference type="Pfam" id="PF00512">
    <property type="entry name" value="HisKA"/>
    <property type="match status" value="1"/>
</dbReference>
<keyword evidence="9 10" id="KW-0472">Membrane</keyword>
<dbReference type="PROSITE" id="PS50109">
    <property type="entry name" value="HIS_KIN"/>
    <property type="match status" value="1"/>
</dbReference>
<feature type="domain" description="Histidine kinase" evidence="11">
    <location>
        <begin position="250"/>
        <end position="462"/>
    </location>
</feature>
<keyword evidence="4" id="KW-0597">Phosphoprotein</keyword>
<dbReference type="Gene3D" id="1.10.287.130">
    <property type="match status" value="1"/>
</dbReference>
<dbReference type="PANTHER" id="PTHR45436">
    <property type="entry name" value="SENSOR HISTIDINE KINASE YKOH"/>
    <property type="match status" value="1"/>
</dbReference>
<dbReference type="Proteomes" id="UP000642265">
    <property type="component" value="Unassembled WGS sequence"/>
</dbReference>
<keyword evidence="5" id="KW-0808">Transferase</keyword>
<dbReference type="SMART" id="SM00387">
    <property type="entry name" value="HATPase_c"/>
    <property type="match status" value="1"/>
</dbReference>
<dbReference type="GeneID" id="61314845"/>
<gene>
    <name evidence="12" type="ORF">F9L06_12530</name>
    <name evidence="13" type="ORF">IH622_25230</name>
</gene>
<dbReference type="EMBL" id="JACZKO010000071">
    <property type="protein sequence ID" value="MBE0564092.1"/>
    <property type="molecule type" value="Genomic_DNA"/>
</dbReference>
<organism evidence="12 14">
    <name type="scientific">Brucella anthropi</name>
    <name type="common">Ochrobactrum anthropi</name>
    <dbReference type="NCBI Taxonomy" id="529"/>
    <lineage>
        <taxon>Bacteria</taxon>
        <taxon>Pseudomonadati</taxon>
        <taxon>Pseudomonadota</taxon>
        <taxon>Alphaproteobacteria</taxon>
        <taxon>Hyphomicrobiales</taxon>
        <taxon>Brucellaceae</taxon>
        <taxon>Brucella/Ochrobactrum group</taxon>
        <taxon>Brucella</taxon>
    </lineage>
</organism>
<evidence type="ECO:0000256" key="3">
    <source>
        <dbReference type="ARBA" id="ARBA00012438"/>
    </source>
</evidence>
<keyword evidence="6 10" id="KW-0812">Transmembrane</keyword>
<dbReference type="Pfam" id="PF08521">
    <property type="entry name" value="2CSK_N"/>
    <property type="match status" value="1"/>
</dbReference>
<protein>
    <recommendedName>
        <fullName evidence="3">histidine kinase</fullName>
        <ecNumber evidence="3">2.7.13.3</ecNumber>
    </recommendedName>
</protein>
<evidence type="ECO:0000256" key="7">
    <source>
        <dbReference type="ARBA" id="ARBA00022777"/>
    </source>
</evidence>
<dbReference type="CDD" id="cd00075">
    <property type="entry name" value="HATPase"/>
    <property type="match status" value="1"/>
</dbReference>
<proteinExistence type="predicted"/>
<name>A0A011T3G7_BRUAN</name>
<evidence type="ECO:0000256" key="5">
    <source>
        <dbReference type="ARBA" id="ARBA00022679"/>
    </source>
</evidence>
<evidence type="ECO:0000259" key="11">
    <source>
        <dbReference type="PROSITE" id="PS50109"/>
    </source>
</evidence>
<dbReference type="EMBL" id="WBWX01000003">
    <property type="protein sequence ID" value="KAB2799390.1"/>
    <property type="molecule type" value="Genomic_DNA"/>
</dbReference>
<dbReference type="RefSeq" id="WP_010658713.1">
    <property type="nucleotide sequence ID" value="NZ_CP044971.1"/>
</dbReference>
<reference evidence="13" key="3">
    <citation type="submission" date="2020-10" db="EMBL/GenBank/DDBJ databases">
        <title>Enrichment of novel Verrucomicrobia, Bacteroidetes and Krumholzibacteria in an oxygen-limited, methane- and iron-fed bioreactor inoculated with Bothnian Sea sediments.</title>
        <authorList>
            <person name="Martins P.D."/>
            <person name="de Jong A."/>
            <person name="Lenstra W.K."/>
            <person name="van Helmond N.A.G.M."/>
            <person name="Slomp C.P."/>
            <person name="Jetten M.S.M."/>
            <person name="Welte C.U."/>
            <person name="Rasigraf O."/>
        </authorList>
    </citation>
    <scope>NUCLEOTIDE SEQUENCE</scope>
    <source>
        <strain evidence="13">MAG47</strain>
    </source>
</reference>
<dbReference type="InterPro" id="IPR050428">
    <property type="entry name" value="TCS_sensor_his_kinase"/>
</dbReference>
<dbReference type="CDD" id="cd00082">
    <property type="entry name" value="HisKA"/>
    <property type="match status" value="1"/>
</dbReference>
<dbReference type="InterPro" id="IPR036890">
    <property type="entry name" value="HATPase_C_sf"/>
</dbReference>
<evidence type="ECO:0000256" key="9">
    <source>
        <dbReference type="ARBA" id="ARBA00023136"/>
    </source>
</evidence>
<dbReference type="SUPFAM" id="SSF55874">
    <property type="entry name" value="ATPase domain of HSP90 chaperone/DNA topoisomerase II/histidine kinase"/>
    <property type="match status" value="1"/>
</dbReference>
<evidence type="ECO:0000256" key="8">
    <source>
        <dbReference type="ARBA" id="ARBA00022989"/>
    </source>
</evidence>
<dbReference type="PRINTS" id="PR00344">
    <property type="entry name" value="BCTRLSENSOR"/>
</dbReference>
<reference evidence="13" key="2">
    <citation type="submission" date="2020-09" db="EMBL/GenBank/DDBJ databases">
        <authorList>
            <person name="Dalcin Martins P."/>
        </authorList>
    </citation>
    <scope>NUCLEOTIDE SEQUENCE</scope>
    <source>
        <strain evidence="13">MAG47</strain>
    </source>
</reference>
<dbReference type="AlphaFoldDB" id="A0A011T3G7"/>
<comment type="catalytic activity">
    <reaction evidence="1">
        <text>ATP + protein L-histidine = ADP + protein N-phospho-L-histidine.</text>
        <dbReference type="EC" id="2.7.13.3"/>
    </reaction>
</comment>
<dbReference type="SUPFAM" id="SSF47384">
    <property type="entry name" value="Homodimeric domain of signal transducing histidine kinase"/>
    <property type="match status" value="1"/>
</dbReference>
<evidence type="ECO:0000256" key="1">
    <source>
        <dbReference type="ARBA" id="ARBA00000085"/>
    </source>
</evidence>
<evidence type="ECO:0000256" key="10">
    <source>
        <dbReference type="SAM" id="Phobius"/>
    </source>
</evidence>